<keyword evidence="5" id="KW-0862">Zinc</keyword>
<accession>A0A2M9DE48</accession>
<dbReference type="InterPro" id="IPR058533">
    <property type="entry name" value="Cation_efflux_TM"/>
</dbReference>
<evidence type="ECO:0000256" key="6">
    <source>
        <dbReference type="ARBA" id="ARBA00022989"/>
    </source>
</evidence>
<feature type="domain" description="Cation efflux protein transmembrane" evidence="11">
    <location>
        <begin position="61"/>
        <end position="250"/>
    </location>
</feature>
<dbReference type="InterPro" id="IPR050681">
    <property type="entry name" value="CDF/SLC30A"/>
</dbReference>
<accession>A0A1U7DH83</accession>
<feature type="transmembrane region" description="Helical" evidence="10">
    <location>
        <begin position="192"/>
        <end position="219"/>
    </location>
</feature>
<dbReference type="Gene3D" id="1.20.1510.10">
    <property type="entry name" value="Cation efflux protein transmembrane domain"/>
    <property type="match status" value="1"/>
</dbReference>
<gene>
    <name evidence="13" type="ORF">BV394_05985</name>
</gene>
<reference evidence="13 14" key="1">
    <citation type="submission" date="2017-01" db="EMBL/GenBank/DDBJ databases">
        <title>Genomic analysis of Xuhuaishuia manganoxidans DY6-4.</title>
        <authorList>
            <person name="Wang X."/>
        </authorList>
    </citation>
    <scope>NUCLEOTIDE SEQUENCE [LARGE SCALE GENOMIC DNA]</scope>
    <source>
        <strain evidence="13 14">DY6-4</strain>
    </source>
</reference>
<dbReference type="NCBIfam" id="TIGR01297">
    <property type="entry name" value="CDF"/>
    <property type="match status" value="1"/>
</dbReference>
<feature type="compositionally biased region" description="Basic and acidic residues" evidence="9">
    <location>
        <begin position="19"/>
        <end position="49"/>
    </location>
</feature>
<keyword evidence="4 10" id="KW-0812">Transmembrane</keyword>
<evidence type="ECO:0000256" key="2">
    <source>
        <dbReference type="ARBA" id="ARBA00008873"/>
    </source>
</evidence>
<dbReference type="Pfam" id="PF16916">
    <property type="entry name" value="ZT_dimer"/>
    <property type="match status" value="1"/>
</dbReference>
<dbReference type="AlphaFoldDB" id="A0A1U7DH83"/>
<evidence type="ECO:0000256" key="8">
    <source>
        <dbReference type="ARBA" id="ARBA00023136"/>
    </source>
</evidence>
<evidence type="ECO:0000256" key="3">
    <source>
        <dbReference type="ARBA" id="ARBA00022448"/>
    </source>
</evidence>
<dbReference type="GO" id="GO:0005886">
    <property type="term" value="C:plasma membrane"/>
    <property type="evidence" value="ECO:0007669"/>
    <property type="project" value="TreeGrafter"/>
</dbReference>
<keyword evidence="5" id="KW-0864">Zinc transport</keyword>
<keyword evidence="8 10" id="KW-0472">Membrane</keyword>
<evidence type="ECO:0000256" key="5">
    <source>
        <dbReference type="ARBA" id="ARBA00022906"/>
    </source>
</evidence>
<dbReference type="InterPro" id="IPR027470">
    <property type="entry name" value="Cation_efflux_CTD"/>
</dbReference>
<feature type="region of interest" description="Disordered" evidence="9">
    <location>
        <begin position="1"/>
        <end position="49"/>
    </location>
</feature>
<evidence type="ECO:0000256" key="7">
    <source>
        <dbReference type="ARBA" id="ARBA00023065"/>
    </source>
</evidence>
<dbReference type="InterPro" id="IPR027469">
    <property type="entry name" value="Cation_efflux_TMD_sf"/>
</dbReference>
<keyword evidence="6 10" id="KW-1133">Transmembrane helix</keyword>
<dbReference type="RefSeq" id="WP_076979344.1">
    <property type="nucleotide sequence ID" value="NZ_CP019124.1"/>
</dbReference>
<dbReference type="EMBL" id="CP019124">
    <property type="protein sequence ID" value="APX89321.1"/>
    <property type="molecule type" value="Genomic_DNA"/>
</dbReference>
<evidence type="ECO:0000256" key="4">
    <source>
        <dbReference type="ARBA" id="ARBA00022692"/>
    </source>
</evidence>
<proteinExistence type="inferred from homology"/>
<evidence type="ECO:0000256" key="9">
    <source>
        <dbReference type="SAM" id="MobiDB-lite"/>
    </source>
</evidence>
<evidence type="ECO:0000259" key="11">
    <source>
        <dbReference type="Pfam" id="PF01545"/>
    </source>
</evidence>
<evidence type="ECO:0000256" key="10">
    <source>
        <dbReference type="SAM" id="Phobius"/>
    </source>
</evidence>
<feature type="transmembrane region" description="Helical" evidence="10">
    <location>
        <begin position="84"/>
        <end position="105"/>
    </location>
</feature>
<evidence type="ECO:0000259" key="12">
    <source>
        <dbReference type="Pfam" id="PF16916"/>
    </source>
</evidence>
<dbReference type="SUPFAM" id="SSF161111">
    <property type="entry name" value="Cation efflux protein transmembrane domain-like"/>
    <property type="match status" value="1"/>
</dbReference>
<dbReference type="SUPFAM" id="SSF160240">
    <property type="entry name" value="Cation efflux protein cytoplasmic domain-like"/>
    <property type="match status" value="1"/>
</dbReference>
<feature type="transmembrane region" description="Helical" evidence="10">
    <location>
        <begin position="57"/>
        <end position="78"/>
    </location>
</feature>
<keyword evidence="14" id="KW-1185">Reference proteome</keyword>
<dbReference type="PANTHER" id="PTHR11562">
    <property type="entry name" value="CATION EFFLUX PROTEIN/ ZINC TRANSPORTER"/>
    <property type="match status" value="1"/>
</dbReference>
<dbReference type="OrthoDB" id="9809646at2"/>
<name>A0A1U7DH83_9RHOB</name>
<feature type="domain" description="Cation efflux protein cytoplasmic" evidence="12">
    <location>
        <begin position="261"/>
        <end position="329"/>
    </location>
</feature>
<comment type="subcellular location">
    <subcellularLocation>
        <location evidence="1">Membrane</location>
        <topology evidence="1">Multi-pass membrane protein</topology>
    </subcellularLocation>
</comment>
<dbReference type="Proteomes" id="UP000187266">
    <property type="component" value="Chromosome"/>
</dbReference>
<dbReference type="PANTHER" id="PTHR11562:SF17">
    <property type="entry name" value="RE54080P-RELATED"/>
    <property type="match status" value="1"/>
</dbReference>
<sequence>MTDHPTPRAQAPDTPAAGKDAHRHDDDRGHGKGKGHDHAPGHSHDHAKIDSPARERAVAWAALLTGGFMLAEVAGGLVSGSLALLADAGHMLTDFASLILAWLAFRIARRPADWKRTFGFDRFSVLAAFVNGISLFAIALWILIEAIRRFRDPVEVMGGLMLWVALGGLVVNLLAFWVLTRSDDSDNLNVRAAALHVAGDLLGSVGALVASIVIIFTGWTPIDPILSVLVAAIILRSAWRVVRESGHILLEGTPNGTDPRAIARTVQEAIPELVRLHHMHAWSITQERPMFTAQAQIDPGAHPEEVRDRIRAILKEKFGFDHVTIEVERLAPGTGAGAPQGEPGAPTTGTPPGHAA</sequence>
<dbReference type="InterPro" id="IPR002524">
    <property type="entry name" value="Cation_efflux"/>
</dbReference>
<comment type="similarity">
    <text evidence="2">Belongs to the cation diffusion facilitator (CDF) transporter (TC 2.A.4) family. SLC30A subfamily.</text>
</comment>
<keyword evidence="3" id="KW-0813">Transport</keyword>
<protein>
    <submittedName>
        <fullName evidence="13">Cation transporter</fullName>
    </submittedName>
</protein>
<evidence type="ECO:0000256" key="1">
    <source>
        <dbReference type="ARBA" id="ARBA00004141"/>
    </source>
</evidence>
<feature type="transmembrane region" description="Helical" evidence="10">
    <location>
        <begin position="125"/>
        <end position="144"/>
    </location>
</feature>
<dbReference type="GO" id="GO:0005385">
    <property type="term" value="F:zinc ion transmembrane transporter activity"/>
    <property type="evidence" value="ECO:0007669"/>
    <property type="project" value="TreeGrafter"/>
</dbReference>
<dbReference type="InterPro" id="IPR036837">
    <property type="entry name" value="Cation_efflux_CTD_sf"/>
</dbReference>
<keyword evidence="7" id="KW-0406">Ion transport</keyword>
<feature type="region of interest" description="Disordered" evidence="9">
    <location>
        <begin position="332"/>
        <end position="356"/>
    </location>
</feature>
<evidence type="ECO:0000313" key="14">
    <source>
        <dbReference type="Proteomes" id="UP000187266"/>
    </source>
</evidence>
<organism evidence="13 14">
    <name type="scientific">Brevirhabdus pacifica</name>
    <dbReference type="NCBI Taxonomy" id="1267768"/>
    <lineage>
        <taxon>Bacteria</taxon>
        <taxon>Pseudomonadati</taxon>
        <taxon>Pseudomonadota</taxon>
        <taxon>Alphaproteobacteria</taxon>
        <taxon>Rhodobacterales</taxon>
        <taxon>Paracoccaceae</taxon>
        <taxon>Brevirhabdus</taxon>
    </lineage>
</organism>
<dbReference type="STRING" id="1267768.BV394_05985"/>
<dbReference type="Pfam" id="PF01545">
    <property type="entry name" value="Cation_efflux"/>
    <property type="match status" value="1"/>
</dbReference>
<feature type="transmembrane region" description="Helical" evidence="10">
    <location>
        <begin position="156"/>
        <end position="180"/>
    </location>
</feature>
<evidence type="ECO:0000313" key="13">
    <source>
        <dbReference type="EMBL" id="APX89321.1"/>
    </source>
</evidence>